<evidence type="ECO:0000313" key="2">
    <source>
        <dbReference type="EMBL" id="CAG9328035.1"/>
    </source>
</evidence>
<keyword evidence="1" id="KW-0812">Transmembrane</keyword>
<keyword evidence="3" id="KW-1185">Reference proteome</keyword>
<feature type="transmembrane region" description="Helical" evidence="1">
    <location>
        <begin position="509"/>
        <end position="527"/>
    </location>
</feature>
<protein>
    <submittedName>
        <fullName evidence="2">Uncharacterized protein</fullName>
    </submittedName>
</protein>
<feature type="transmembrane region" description="Helical" evidence="1">
    <location>
        <begin position="533"/>
        <end position="552"/>
    </location>
</feature>
<keyword evidence="1" id="KW-1133">Transmembrane helix</keyword>
<accession>A0AAU9JPX7</accession>
<evidence type="ECO:0000256" key="1">
    <source>
        <dbReference type="SAM" id="Phobius"/>
    </source>
</evidence>
<dbReference type="SUPFAM" id="SSF53822">
    <property type="entry name" value="Periplasmic binding protein-like I"/>
    <property type="match status" value="1"/>
</dbReference>
<feature type="transmembrane region" description="Helical" evidence="1">
    <location>
        <begin position="227"/>
        <end position="249"/>
    </location>
</feature>
<feature type="transmembrane region" description="Helical" evidence="1">
    <location>
        <begin position="363"/>
        <end position="384"/>
    </location>
</feature>
<feature type="transmembrane region" description="Helical" evidence="1">
    <location>
        <begin position="270"/>
        <end position="288"/>
    </location>
</feature>
<feature type="transmembrane region" description="Helical" evidence="1">
    <location>
        <begin position="416"/>
        <end position="436"/>
    </location>
</feature>
<reference evidence="2" key="1">
    <citation type="submission" date="2021-09" db="EMBL/GenBank/DDBJ databases">
        <authorList>
            <consortium name="AG Swart"/>
            <person name="Singh M."/>
            <person name="Singh A."/>
            <person name="Seah K."/>
            <person name="Emmerich C."/>
        </authorList>
    </citation>
    <scope>NUCLEOTIDE SEQUENCE</scope>
    <source>
        <strain evidence="2">ATCC30299</strain>
    </source>
</reference>
<dbReference type="Proteomes" id="UP001162131">
    <property type="component" value="Unassembled WGS sequence"/>
</dbReference>
<proteinExistence type="predicted"/>
<feature type="transmembrane region" description="Helical" evidence="1">
    <location>
        <begin position="479"/>
        <end position="497"/>
    </location>
</feature>
<feature type="transmembrane region" description="Helical" evidence="1">
    <location>
        <begin position="327"/>
        <end position="343"/>
    </location>
</feature>
<dbReference type="EMBL" id="CAJZBQ010000045">
    <property type="protein sequence ID" value="CAG9328035.1"/>
    <property type="molecule type" value="Genomic_DNA"/>
</dbReference>
<evidence type="ECO:0000313" key="3">
    <source>
        <dbReference type="Proteomes" id="UP001162131"/>
    </source>
</evidence>
<dbReference type="AlphaFoldDB" id="A0AAU9JPX7"/>
<name>A0AAU9JPX7_9CILI</name>
<comment type="caution">
    <text evidence="2">The sequence shown here is derived from an EMBL/GenBank/DDBJ whole genome shotgun (WGS) entry which is preliminary data.</text>
</comment>
<organism evidence="2 3">
    <name type="scientific">Blepharisma stoltei</name>
    <dbReference type="NCBI Taxonomy" id="1481888"/>
    <lineage>
        <taxon>Eukaryota</taxon>
        <taxon>Sar</taxon>
        <taxon>Alveolata</taxon>
        <taxon>Ciliophora</taxon>
        <taxon>Postciliodesmatophora</taxon>
        <taxon>Heterotrichea</taxon>
        <taxon>Heterotrichida</taxon>
        <taxon>Blepharismidae</taxon>
        <taxon>Blepharisma</taxon>
    </lineage>
</organism>
<sequence>MIQEIIDLKTRYVILEVRWPDILHIMEAFYDLGMREGDIYLVVGDRMISVSDLDENIIGSKSYKKRKEIMSGLIYISFLSFQNQIGFDLKSEILSKYDYINDYMCLFYDAAYLGLYKIDALINWGVNVNSSTIQESMRQVAFTGCSGVARVSQESNDRLTIVLGIYNLIEVNSTWTMNLCGLYDPSQLIVLQIKQSISWKTDGGVPSDIIGDDQECPFRDILVQSFLYGYFILIIVEIIPMIIVIVFAVKYYGFILKIKYLKFATMQKENLLDTISYLIFLIESLQYMQVGPSFEKLLPKLSKAIKLTMLDIRGIFKPGLFTFWNQIQLYIALAFAWCILLLWKKSNIGNRSQNLILETINAFNRYILPPLGDLLFLPVLIYLFETFQCTSSIGNDFTDSFHNQYCSTFCWQGDHIYYVIFSAIGIFLFTPASLYLRFTWKDDLPFHIKDQPFHCAVRTLTEMILVGLSTIVQPASEDIFLGLGIGVLSAYIIVSILRRPLNYDRASMWYIIFLFCSLMLWICYALARLDENSALIVLVLGWTLLVALGAIYQKLYLPSLLETEKGNSIYQLFRFQLFSIKPEDAGIAKSVKYIFSANLSQSNSNHAGLNIPDENIFKSNIQLEEQCNSNAELYSENNSSSFNYGTTQK</sequence>
<keyword evidence="1" id="KW-0472">Membrane</keyword>
<dbReference type="InterPro" id="IPR028082">
    <property type="entry name" value="Peripla_BP_I"/>
</dbReference>
<gene>
    <name evidence="2" type="ORF">BSTOLATCC_MIC45494</name>
</gene>